<dbReference type="AlphaFoldDB" id="A0A0A8ZHM5"/>
<accession>A0A0A8ZHM5</accession>
<sequence length="57" mass="6167">MRCGGRSCSWPPSGLALTARRRTQLPDLVLLSSLPAMRDAALQGSYIGHQPITTQMV</sequence>
<proteinExistence type="predicted"/>
<reference evidence="1" key="1">
    <citation type="submission" date="2014-09" db="EMBL/GenBank/DDBJ databases">
        <authorList>
            <person name="Magalhaes I.L.F."/>
            <person name="Oliveira U."/>
            <person name="Santos F.R."/>
            <person name="Vidigal T.H.D.A."/>
            <person name="Brescovit A.D."/>
            <person name="Santos A.J."/>
        </authorList>
    </citation>
    <scope>NUCLEOTIDE SEQUENCE</scope>
    <source>
        <tissue evidence="1">Shoot tissue taken approximately 20 cm above the soil surface</tissue>
    </source>
</reference>
<organism evidence="1">
    <name type="scientific">Arundo donax</name>
    <name type="common">Giant reed</name>
    <name type="synonym">Donax arundinaceus</name>
    <dbReference type="NCBI Taxonomy" id="35708"/>
    <lineage>
        <taxon>Eukaryota</taxon>
        <taxon>Viridiplantae</taxon>
        <taxon>Streptophyta</taxon>
        <taxon>Embryophyta</taxon>
        <taxon>Tracheophyta</taxon>
        <taxon>Spermatophyta</taxon>
        <taxon>Magnoliopsida</taxon>
        <taxon>Liliopsida</taxon>
        <taxon>Poales</taxon>
        <taxon>Poaceae</taxon>
        <taxon>PACMAD clade</taxon>
        <taxon>Arundinoideae</taxon>
        <taxon>Arundineae</taxon>
        <taxon>Arundo</taxon>
    </lineage>
</organism>
<name>A0A0A8ZHM5_ARUDO</name>
<evidence type="ECO:0000313" key="1">
    <source>
        <dbReference type="EMBL" id="JAD38316.1"/>
    </source>
</evidence>
<dbReference type="EMBL" id="GBRH01259579">
    <property type="protein sequence ID" value="JAD38316.1"/>
    <property type="molecule type" value="Transcribed_RNA"/>
</dbReference>
<protein>
    <submittedName>
        <fullName evidence="1">Uncharacterized protein</fullName>
    </submittedName>
</protein>
<reference evidence="1" key="2">
    <citation type="journal article" date="2015" name="Data Brief">
        <title>Shoot transcriptome of the giant reed, Arundo donax.</title>
        <authorList>
            <person name="Barrero R.A."/>
            <person name="Guerrero F.D."/>
            <person name="Moolhuijzen P."/>
            <person name="Goolsby J.A."/>
            <person name="Tidwell J."/>
            <person name="Bellgard S.E."/>
            <person name="Bellgard M.I."/>
        </authorList>
    </citation>
    <scope>NUCLEOTIDE SEQUENCE</scope>
    <source>
        <tissue evidence="1">Shoot tissue taken approximately 20 cm above the soil surface</tissue>
    </source>
</reference>